<dbReference type="InterPro" id="IPR050669">
    <property type="entry name" value="Hemerythrin"/>
</dbReference>
<sequence length="139" mass="16632">MMWKDKYKVGVEKVDNQHQELFSRVTDFVSTVRKDGDWEDKLEKVKSTMSFMQEYVVVHFDDEERYMKEINFPEYKEHVKIHEEFKNEVNQFAEKFEKEGFKEDLVQSFAGKLMAWLINHVASHDQKIADYANIKGGKK</sequence>
<comment type="similarity">
    <text evidence="1">Belongs to the hemerythrin family.</text>
</comment>
<protein>
    <submittedName>
        <fullName evidence="5">Hemerythrin family protein</fullName>
    </submittedName>
</protein>
<dbReference type="NCBIfam" id="TIGR02481">
    <property type="entry name" value="hemeryth_dom"/>
    <property type="match status" value="1"/>
</dbReference>
<reference evidence="5" key="2">
    <citation type="submission" date="2024-06" db="EMBL/GenBank/DDBJ databases">
        <authorList>
            <person name="Petrova K.O."/>
            <person name="Toshchakov S.V."/>
            <person name="Boltjanskaja Y.V."/>
            <person name="Kevbrin V."/>
        </authorList>
    </citation>
    <scope>NUCLEOTIDE SEQUENCE</scope>
    <source>
        <strain evidence="5">Z-910T</strain>
    </source>
</reference>
<dbReference type="EMBL" id="CP158367">
    <property type="protein sequence ID" value="XBX76355.1"/>
    <property type="molecule type" value="Genomic_DNA"/>
</dbReference>
<dbReference type="NCBIfam" id="NF033749">
    <property type="entry name" value="bact_hemeryth"/>
    <property type="match status" value="1"/>
</dbReference>
<dbReference type="PANTHER" id="PTHR37164">
    <property type="entry name" value="BACTERIOHEMERYTHRIN"/>
    <property type="match status" value="1"/>
</dbReference>
<evidence type="ECO:0000256" key="1">
    <source>
        <dbReference type="ARBA" id="ARBA00010587"/>
    </source>
</evidence>
<dbReference type="AlphaFoldDB" id="A0AAU7VQB2"/>
<dbReference type="Pfam" id="PF01814">
    <property type="entry name" value="Hemerythrin"/>
    <property type="match status" value="1"/>
</dbReference>
<proteinExistence type="inferred from homology"/>
<dbReference type="CDD" id="cd12107">
    <property type="entry name" value="Hemerythrin"/>
    <property type="match status" value="1"/>
</dbReference>
<dbReference type="InterPro" id="IPR035938">
    <property type="entry name" value="Hemerythrin-like_sf"/>
</dbReference>
<evidence type="ECO:0000256" key="3">
    <source>
        <dbReference type="ARBA" id="ARBA00023004"/>
    </source>
</evidence>
<dbReference type="InterPro" id="IPR012827">
    <property type="entry name" value="Hemerythrin_metal-bd"/>
</dbReference>
<dbReference type="InterPro" id="IPR016131">
    <property type="entry name" value="Haemerythrin_Fe_BS"/>
</dbReference>
<dbReference type="PROSITE" id="PS00550">
    <property type="entry name" value="HEMERYTHRINS"/>
    <property type="match status" value="1"/>
</dbReference>
<keyword evidence="2" id="KW-0479">Metal-binding</keyword>
<organism evidence="5">
    <name type="scientific">Proteinivorax tanatarense</name>
    <dbReference type="NCBI Taxonomy" id="1260629"/>
    <lineage>
        <taxon>Bacteria</taxon>
        <taxon>Bacillati</taxon>
        <taxon>Bacillota</taxon>
        <taxon>Clostridia</taxon>
        <taxon>Eubacteriales</taxon>
        <taxon>Proteinivoracaceae</taxon>
        <taxon>Proteinivorax</taxon>
    </lineage>
</organism>
<keyword evidence="3" id="KW-0408">Iron</keyword>
<evidence type="ECO:0000259" key="4">
    <source>
        <dbReference type="Pfam" id="PF01814"/>
    </source>
</evidence>
<feature type="domain" description="Hemerythrin-like" evidence="4">
    <location>
        <begin position="10"/>
        <end position="130"/>
    </location>
</feature>
<dbReference type="GO" id="GO:0046872">
    <property type="term" value="F:metal ion binding"/>
    <property type="evidence" value="ECO:0007669"/>
    <property type="project" value="UniProtKB-KW"/>
</dbReference>
<dbReference type="PANTHER" id="PTHR37164:SF1">
    <property type="entry name" value="BACTERIOHEMERYTHRIN"/>
    <property type="match status" value="1"/>
</dbReference>
<reference evidence="5" key="1">
    <citation type="journal article" date="2013" name="Extremophiles">
        <title>Proteinivorax tanatarense gen. nov., sp. nov., an anaerobic, haloalkaliphilic, proteolytic bacterium isolated from a decaying algal bloom, and proposal of Proteinivoraceae fam. nov.</title>
        <authorList>
            <person name="Kevbrin V."/>
            <person name="Boltyanskaya Y."/>
            <person name="Zhilina T."/>
            <person name="Kolganova T."/>
            <person name="Lavrentjeva E."/>
            <person name="Kuznetsov B."/>
        </authorList>
    </citation>
    <scope>NUCLEOTIDE SEQUENCE</scope>
    <source>
        <strain evidence="5">Z-910T</strain>
    </source>
</reference>
<gene>
    <name evidence="5" type="ORF">PRVXT_000458</name>
</gene>
<dbReference type="SUPFAM" id="SSF47188">
    <property type="entry name" value="Hemerythrin-like"/>
    <property type="match status" value="1"/>
</dbReference>
<accession>A0AAU7VQB2</accession>
<dbReference type="Gene3D" id="1.20.120.50">
    <property type="entry name" value="Hemerythrin-like"/>
    <property type="match status" value="1"/>
</dbReference>
<dbReference type="InterPro" id="IPR012312">
    <property type="entry name" value="Hemerythrin-like"/>
</dbReference>
<evidence type="ECO:0000256" key="2">
    <source>
        <dbReference type="ARBA" id="ARBA00022723"/>
    </source>
</evidence>
<evidence type="ECO:0000313" key="5">
    <source>
        <dbReference type="EMBL" id="XBX76355.1"/>
    </source>
</evidence>
<name>A0AAU7VQB2_9FIRM</name>